<feature type="signal peptide" evidence="1">
    <location>
        <begin position="1"/>
        <end position="28"/>
    </location>
</feature>
<evidence type="ECO:0000313" key="3">
    <source>
        <dbReference type="Proteomes" id="UP001422759"/>
    </source>
</evidence>
<dbReference type="EMBL" id="BAAANT010000031">
    <property type="protein sequence ID" value="GAA2151344.1"/>
    <property type="molecule type" value="Genomic_DNA"/>
</dbReference>
<dbReference type="SUPFAM" id="SSF63829">
    <property type="entry name" value="Calcium-dependent phosphotriesterase"/>
    <property type="match status" value="1"/>
</dbReference>
<reference evidence="2 3" key="1">
    <citation type="journal article" date="2019" name="Int. J. Syst. Evol. Microbiol.">
        <title>The Global Catalogue of Microorganisms (GCM) 10K type strain sequencing project: providing services to taxonomists for standard genome sequencing and annotation.</title>
        <authorList>
            <consortium name="The Broad Institute Genomics Platform"/>
            <consortium name="The Broad Institute Genome Sequencing Center for Infectious Disease"/>
            <person name="Wu L."/>
            <person name="Ma J."/>
        </authorList>
    </citation>
    <scope>NUCLEOTIDE SEQUENCE [LARGE SCALE GENOMIC DNA]</scope>
    <source>
        <strain evidence="2 3">JCM 14560</strain>
    </source>
</reference>
<evidence type="ECO:0000313" key="2">
    <source>
        <dbReference type="EMBL" id="GAA2151344.1"/>
    </source>
</evidence>
<keyword evidence="1" id="KW-0732">Signal</keyword>
<dbReference type="InterPro" id="IPR011042">
    <property type="entry name" value="6-blade_b-propeller_TolB-like"/>
</dbReference>
<sequence>MRTRRTTGLAAAAAALLLGSTAAGLASAHGTFVGPLHTVSTVGSTVPANGDVNPYGTVVVPEDIGDLHKGHVLVSNFNNAQNLQGTGTTLVQVSPSGTLRQFARIDPATLPGPCTGGIGLTTALTVLPGGWVVVGSLPTTDGTSATAQAGCLLVLDSHGKVRETFTGHGINGPWDMTSVSKGERSELFVTNVLNGTVDAGGATVNEGTVLRLSLVRDAKRADQPPRLESTTEIGSGFGERTDSAALVVGPTGVGLSPEGTLYVADTVGNRIAAIPDALTRHSSAGTGQDVSCDGGLNAPLGLAVAPDGEILTVNGGDGNLVETTPTGHQVETRALDSSGTPPGAGALFGLAVQPDARAVYFVDDATNTLNRLHK</sequence>
<feature type="chain" id="PRO_5045827269" description="NHL repeat-containing protein" evidence="1">
    <location>
        <begin position="29"/>
        <end position="374"/>
    </location>
</feature>
<evidence type="ECO:0000256" key="1">
    <source>
        <dbReference type="SAM" id="SignalP"/>
    </source>
</evidence>
<organism evidence="2 3">
    <name type="scientific">Kitasatospora kazusensis</name>
    <dbReference type="NCBI Taxonomy" id="407974"/>
    <lineage>
        <taxon>Bacteria</taxon>
        <taxon>Bacillati</taxon>
        <taxon>Actinomycetota</taxon>
        <taxon>Actinomycetes</taxon>
        <taxon>Kitasatosporales</taxon>
        <taxon>Streptomycetaceae</taxon>
        <taxon>Kitasatospora</taxon>
    </lineage>
</organism>
<accession>A0ABN3A0B9</accession>
<proteinExistence type="predicted"/>
<dbReference type="RefSeq" id="WP_344467879.1">
    <property type="nucleotide sequence ID" value="NZ_BAAANT010000031.1"/>
</dbReference>
<dbReference type="Gene3D" id="2.120.10.30">
    <property type="entry name" value="TolB, C-terminal domain"/>
    <property type="match status" value="1"/>
</dbReference>
<gene>
    <name evidence="2" type="ORF">GCM10009760_46630</name>
</gene>
<keyword evidence="3" id="KW-1185">Reference proteome</keyword>
<protein>
    <recommendedName>
        <fullName evidence="4">NHL repeat-containing protein</fullName>
    </recommendedName>
</protein>
<evidence type="ECO:0008006" key="4">
    <source>
        <dbReference type="Google" id="ProtNLM"/>
    </source>
</evidence>
<name>A0ABN3A0B9_9ACTN</name>
<dbReference type="Proteomes" id="UP001422759">
    <property type="component" value="Unassembled WGS sequence"/>
</dbReference>
<comment type="caution">
    <text evidence="2">The sequence shown here is derived from an EMBL/GenBank/DDBJ whole genome shotgun (WGS) entry which is preliminary data.</text>
</comment>